<dbReference type="EMBL" id="UOGC01000159">
    <property type="protein sequence ID" value="VAX24105.1"/>
    <property type="molecule type" value="Genomic_DNA"/>
</dbReference>
<evidence type="ECO:0000313" key="2">
    <source>
        <dbReference type="EMBL" id="VAX24105.1"/>
    </source>
</evidence>
<dbReference type="AlphaFoldDB" id="A0A3B1CXV8"/>
<name>A0A3B1CXV8_9ZZZZ</name>
<feature type="domain" description="Tip attachment protein J" evidence="1">
    <location>
        <begin position="526"/>
        <end position="640"/>
    </location>
</feature>
<sequence>AHRVGDFKPFVFGTGVLCEGIALTGPEKVGEVTGPNDLFDPAVGADYIAITFPKSGENNEQNPFPAPCDIFIGDWRFTIRNAPEKQLSGAWKYSIDKKVPGETFYVPTPLKGSTPIFSPSSNLLWPLSGETGKGPFSSSEPKLGTPYQFFHGVADSGNSADGYHPGQSGPYIQNVYMNGIEVAGSEIEKDDAFGIVWLKTVNSAIDGAPGNPEKLKIKWTAVDGSFTAGDEWINANQLTANYPYGYHAGANPCLLGDFAVPASGGGAPASSKLGLKNAVRYPYLGARIASVRFVMRYTGLEYTSGLFNLEIFGVRHSFAISELDNGNGILNQGFWVVKEQKGVQFEVWPNNSGYPYTAISPDQRYWDMFEISKDVTAEALTHIKQNGGFADNLKAWVTGTTWPDTNSLIVLSCELEVSFEPVESALAGPRVTALIGSTQNRAGDILTSVIPAGETGDGFADPSLPSLKYRIGNQQSVCRFIRRVTRESNTELIKNPATGKWDLVKKSDLRDNANPPPPTGGVANIVESDLLANGHGLPMIKRKRSSAENVVNEVTVNYIDDDGAKNSVTLLDQGSIDAHGIRRYETEPGAAMTRTSAEQRALDILNANSEVNDYYIMTFPLGQALTLEPNDILSVTASMDEMSNLKMRVVSVEVDPGALAEGLPATVTINAMRFSKARRGFGQTVFGQAAFGAGQITDN</sequence>
<evidence type="ECO:0000259" key="1">
    <source>
        <dbReference type="Pfam" id="PF13550"/>
    </source>
</evidence>
<accession>A0A3B1CXV8</accession>
<dbReference type="InterPro" id="IPR032876">
    <property type="entry name" value="J_dom"/>
</dbReference>
<reference evidence="2" key="1">
    <citation type="submission" date="2018-06" db="EMBL/GenBank/DDBJ databases">
        <authorList>
            <person name="Zhirakovskaya E."/>
        </authorList>
    </citation>
    <scope>NUCLEOTIDE SEQUENCE</scope>
</reference>
<dbReference type="Pfam" id="PF13550">
    <property type="entry name" value="Phage-tail_3"/>
    <property type="match status" value="1"/>
</dbReference>
<organism evidence="2">
    <name type="scientific">hydrothermal vent metagenome</name>
    <dbReference type="NCBI Taxonomy" id="652676"/>
    <lineage>
        <taxon>unclassified sequences</taxon>
        <taxon>metagenomes</taxon>
        <taxon>ecological metagenomes</taxon>
    </lineage>
</organism>
<proteinExistence type="predicted"/>
<gene>
    <name evidence="2" type="ORF">MNBD_NITROSPINAE01-79</name>
</gene>
<feature type="non-terminal residue" evidence="2">
    <location>
        <position position="1"/>
    </location>
</feature>
<protein>
    <recommendedName>
        <fullName evidence="1">Tip attachment protein J domain-containing protein</fullName>
    </recommendedName>
</protein>